<feature type="transmembrane region" description="Helical" evidence="1">
    <location>
        <begin position="212"/>
        <end position="232"/>
    </location>
</feature>
<keyword evidence="1" id="KW-1133">Transmembrane helix</keyword>
<protein>
    <submittedName>
        <fullName evidence="2">Uncharacterized protein</fullName>
    </submittedName>
</protein>
<keyword evidence="1" id="KW-0472">Membrane</keyword>
<organism evidence="2 3">
    <name type="scientific">Punica granatum</name>
    <name type="common">Pomegranate</name>
    <dbReference type="NCBI Taxonomy" id="22663"/>
    <lineage>
        <taxon>Eukaryota</taxon>
        <taxon>Viridiplantae</taxon>
        <taxon>Streptophyta</taxon>
        <taxon>Embryophyta</taxon>
        <taxon>Tracheophyta</taxon>
        <taxon>Spermatophyta</taxon>
        <taxon>Magnoliopsida</taxon>
        <taxon>eudicotyledons</taxon>
        <taxon>Gunneridae</taxon>
        <taxon>Pentapetalae</taxon>
        <taxon>rosids</taxon>
        <taxon>malvids</taxon>
        <taxon>Myrtales</taxon>
        <taxon>Lythraceae</taxon>
        <taxon>Punica</taxon>
    </lineage>
</organism>
<evidence type="ECO:0000256" key="1">
    <source>
        <dbReference type="SAM" id="Phobius"/>
    </source>
</evidence>
<gene>
    <name evidence="2" type="ORF">CDL15_Pgr003588</name>
</gene>
<evidence type="ECO:0000313" key="2">
    <source>
        <dbReference type="EMBL" id="OWM88176.1"/>
    </source>
</evidence>
<accession>A0A218XU48</accession>
<dbReference type="InterPro" id="IPR018790">
    <property type="entry name" value="DUF2358"/>
</dbReference>
<reference evidence="3" key="1">
    <citation type="journal article" date="2017" name="Plant J.">
        <title>The pomegranate (Punica granatum L.) genome and the genomics of punicalagin biosynthesis.</title>
        <authorList>
            <person name="Qin G."/>
            <person name="Xu C."/>
            <person name="Ming R."/>
            <person name="Tang H."/>
            <person name="Guyot R."/>
            <person name="Kramer E.M."/>
            <person name="Hu Y."/>
            <person name="Yi X."/>
            <person name="Qi Y."/>
            <person name="Xu X."/>
            <person name="Gao Z."/>
            <person name="Pan H."/>
            <person name="Jian J."/>
            <person name="Tian Y."/>
            <person name="Yue Z."/>
            <person name="Xu Y."/>
        </authorList>
    </citation>
    <scope>NUCLEOTIDE SEQUENCE [LARGE SCALE GENOMIC DNA]</scope>
    <source>
        <strain evidence="3">cv. Dabenzi</strain>
    </source>
</reference>
<sequence>MAALLSFASISPHINSRRRNIIFRRYFPPNVDRFRCKGEKSARNSAADRESEPENVLLKVAWYGSELLGIAASFIRPPPSNAVSPARELELELPKDGFGAVDRSSVVETIKEDYGRSYFVTGNLTLDAYEEDCEFADPAGSFRGLRRFKRNCTNFGSLLEKSNMKLMKWEDFEDKGVGHWRFSCILAFPWRPILSGEVLAFHPIRMHAQGHLHIGTSPVVVLLGIFCNSFLFSQMKKVRLRNCLCELWINAIFSQNIFIRQQQDLGSIW</sequence>
<dbReference type="Pfam" id="PF10184">
    <property type="entry name" value="DUF2358"/>
    <property type="match status" value="1"/>
</dbReference>
<dbReference type="SUPFAM" id="SSF54427">
    <property type="entry name" value="NTF2-like"/>
    <property type="match status" value="1"/>
</dbReference>
<dbReference type="PANTHER" id="PTHR34123">
    <property type="entry name" value="OS04G0578200 PROTEIN"/>
    <property type="match status" value="1"/>
</dbReference>
<dbReference type="Proteomes" id="UP000197138">
    <property type="component" value="Unassembled WGS sequence"/>
</dbReference>
<dbReference type="PANTHER" id="PTHR34123:SF1">
    <property type="entry name" value="OS04G0578200 PROTEIN"/>
    <property type="match status" value="1"/>
</dbReference>
<comment type="caution">
    <text evidence="2">The sequence shown here is derived from an EMBL/GenBank/DDBJ whole genome shotgun (WGS) entry which is preliminary data.</text>
</comment>
<evidence type="ECO:0000313" key="3">
    <source>
        <dbReference type="Proteomes" id="UP000197138"/>
    </source>
</evidence>
<name>A0A218XU48_PUNGR</name>
<dbReference type="InterPro" id="IPR032710">
    <property type="entry name" value="NTF2-like_dom_sf"/>
</dbReference>
<proteinExistence type="predicted"/>
<keyword evidence="1" id="KW-0812">Transmembrane</keyword>
<dbReference type="EMBL" id="MTKT01000797">
    <property type="protein sequence ID" value="OWM88176.1"/>
    <property type="molecule type" value="Genomic_DNA"/>
</dbReference>
<dbReference type="AlphaFoldDB" id="A0A218XU48"/>